<dbReference type="SUPFAM" id="SSF52540">
    <property type="entry name" value="P-loop containing nucleoside triphosphate hydrolases"/>
    <property type="match status" value="1"/>
</dbReference>
<dbReference type="SMART" id="SM00382">
    <property type="entry name" value="AAA"/>
    <property type="match status" value="1"/>
</dbReference>
<dbReference type="EMBL" id="AP017378">
    <property type="protein sequence ID" value="BBD08520.1"/>
    <property type="molecule type" value="Genomic_DNA"/>
</dbReference>
<dbReference type="GO" id="GO:0016887">
    <property type="term" value="F:ATP hydrolysis activity"/>
    <property type="evidence" value="ECO:0007669"/>
    <property type="project" value="InterPro"/>
</dbReference>
<dbReference type="InterPro" id="IPR003593">
    <property type="entry name" value="AAA+_ATPase"/>
</dbReference>
<dbReference type="InterPro" id="IPR049945">
    <property type="entry name" value="AAA_22"/>
</dbReference>
<proteinExistence type="predicted"/>
<dbReference type="Proteomes" id="UP000269883">
    <property type="component" value="Chromosome"/>
</dbReference>
<accession>A0A2Z6AZA2</accession>
<dbReference type="Gene3D" id="3.40.50.300">
    <property type="entry name" value="P-loop containing nucleotide triphosphate hydrolases"/>
    <property type="match status" value="1"/>
</dbReference>
<dbReference type="RefSeq" id="WP_172961687.1">
    <property type="nucleotide sequence ID" value="NZ_AP017378.1"/>
</dbReference>
<dbReference type="InterPro" id="IPR027417">
    <property type="entry name" value="P-loop_NTPase"/>
</dbReference>
<dbReference type="KEGG" id="dfl:DFE_1794"/>
<evidence type="ECO:0000313" key="2">
    <source>
        <dbReference type="EMBL" id="BBD08520.1"/>
    </source>
</evidence>
<feature type="domain" description="AAA+ ATPase" evidence="1">
    <location>
        <begin position="43"/>
        <end position="193"/>
    </location>
</feature>
<dbReference type="CDD" id="cd00009">
    <property type="entry name" value="AAA"/>
    <property type="match status" value="1"/>
</dbReference>
<dbReference type="PANTHER" id="PTHR35894">
    <property type="entry name" value="GENERAL SECRETION PATHWAY PROTEIN A-RELATED"/>
    <property type="match status" value="1"/>
</dbReference>
<protein>
    <recommendedName>
        <fullName evidence="1">AAA+ ATPase domain-containing protein</fullName>
    </recommendedName>
</protein>
<reference evidence="2 3" key="1">
    <citation type="journal article" date="2018" name="Sci. Adv.">
        <title>Multi-heme cytochromes provide a pathway for survival in energy-limited environments.</title>
        <authorList>
            <person name="Deng X."/>
            <person name="Dohmae N."/>
            <person name="Nealson K.H."/>
            <person name="Hashimoto K."/>
            <person name="Okamoto A."/>
        </authorList>
    </citation>
    <scope>NUCLEOTIDE SEQUENCE [LARGE SCALE GENOMIC DNA]</scope>
    <source>
        <strain evidence="2 3">IS5</strain>
    </source>
</reference>
<dbReference type="InterPro" id="IPR052026">
    <property type="entry name" value="ExeA_AAA_ATPase_DNA-bind"/>
</dbReference>
<evidence type="ECO:0000259" key="1">
    <source>
        <dbReference type="SMART" id="SM00382"/>
    </source>
</evidence>
<gene>
    <name evidence="2" type="ORF">DFE_1794</name>
</gene>
<dbReference type="AlphaFoldDB" id="A0A2Z6AZA2"/>
<organism evidence="2 3">
    <name type="scientific">Desulfovibrio ferrophilus</name>
    <dbReference type="NCBI Taxonomy" id="241368"/>
    <lineage>
        <taxon>Bacteria</taxon>
        <taxon>Pseudomonadati</taxon>
        <taxon>Thermodesulfobacteriota</taxon>
        <taxon>Desulfovibrionia</taxon>
        <taxon>Desulfovibrionales</taxon>
        <taxon>Desulfovibrionaceae</taxon>
        <taxon>Desulfovibrio</taxon>
    </lineage>
</organism>
<keyword evidence="3" id="KW-1185">Reference proteome</keyword>
<dbReference type="PANTHER" id="PTHR35894:SF1">
    <property type="entry name" value="PHOSPHORIBULOKINASE _ URIDINE KINASE FAMILY"/>
    <property type="match status" value="1"/>
</dbReference>
<sequence>MNYFEILDLRMEPFSNSPDPDFLYRSQGHERCLHELEIALRLRRGLSVVLGEVGTGKTTLCRELIRTLDEDESVTARLLLDPGFSSAHELLVVLHEIFCGSETEGLSDWQLKEAVKETILTAGLDQEKIMVLVVDEGQKMPPHCLEVLRELLNYETNDRKLLQIVIFAQSEFSEMLTAMPNLADRVNDLIRLEPLSLSETKAMVRHRLDTAKADYRAPEIFTSLGYLALHRTTGGYPRRIVRLCHKVVLGLIMKEKRKAGWKLVRACARRNELAPKTTRRWLALPVAAAMALALWFGLQTYAPVLHARIQQVIIPALQQVNPAALAVARTPIPEPVLPKHAEKPAVAQQPKRFVTVQPVAEVVPPQSISEATPPSPENIVEQPFIQMLLGQVTAVRYESLSSLIKAIYGRFDPSLLETVLKANPGMTDPNLLQVGQRVNFPTMEVGTAPAYWVQLDDKPELSEAIKIWRTLPEETKPRILPHLDAAGSRRFAIISDEPCLSEHEARRILAQNLLPGATLASGNALVRLQW</sequence>
<dbReference type="InterPro" id="IPR008861">
    <property type="entry name" value="GpX-like"/>
</dbReference>
<evidence type="ECO:0000313" key="3">
    <source>
        <dbReference type="Proteomes" id="UP000269883"/>
    </source>
</evidence>
<dbReference type="Pfam" id="PF13401">
    <property type="entry name" value="AAA_22"/>
    <property type="match status" value="1"/>
</dbReference>
<dbReference type="Pfam" id="PF05489">
    <property type="entry name" value="Phage_tail_X"/>
    <property type="match status" value="1"/>
</dbReference>
<name>A0A2Z6AZA2_9BACT</name>